<comment type="caution">
    <text evidence="1">The sequence shown here is derived from an EMBL/GenBank/DDBJ whole genome shotgun (WGS) entry which is preliminary data.</text>
</comment>
<evidence type="ECO:0000313" key="1">
    <source>
        <dbReference type="EMBL" id="KAH0749942.1"/>
    </source>
</evidence>
<sequence>MGFFHFLKTQLTTVFQVNLSVISNYMDGFKLAELPGSRLKNEGLNAHHPVVLVPGIVTGGLELWEGKPCSKGLFRKRLWGGSFAEIFKRPLCWLEHLSLDNETGLDPPGIRVRAVTGLVAADYFASGYFVWANLIENLAKIGYEQKNMYMASYDWRLSFQNTEIRDQSLSRLKRKIELLYVTNGNKKVVVVPHSMGVNYFLHFLKWVEAPPPVGGAGGLGWCAKHIKAIMNIGPAFLGVPKAVANILSAEGKDVAFIRAMAPGLFDLETFGFQTFQHVMRVFRTWDSVISLLPKGGETVWGDLNRSPEEENEKELAKYGRLVSFGKVASEIPSSQLSLIDPKEILYENAPISSTSCEELMTEYDGMSQESIKRVTENKAYTARTLIDLLRFVAPKTMQRAESHFSHGLADNLEDPKYSHYKYWSNPLETVLPDAPDMEIFCSYGVGIPTERSYVYKISPSDRCKSIPLQIDISADGSDNDCLSGWRGKTRFNPSGIATYIREYQHKPPASLLEGRGTESGAHVDILGNFALIEDVLRVAAGASGTELDGDRVYSALRNTTQERNLNDLRHSPTKESPQVKLVTGAPLALIPS</sequence>
<accession>A0ABQ7UK00</accession>
<gene>
    <name evidence="1" type="ORF">KY290_029174</name>
</gene>
<proteinExistence type="predicted"/>
<dbReference type="Pfam" id="PF02450">
    <property type="entry name" value="LCAT"/>
    <property type="match status" value="1"/>
</dbReference>
<dbReference type="InterPro" id="IPR029058">
    <property type="entry name" value="AB_hydrolase_fold"/>
</dbReference>
<dbReference type="Proteomes" id="UP000826656">
    <property type="component" value="Unassembled WGS sequence"/>
</dbReference>
<name>A0ABQ7UK00_SOLTU</name>
<evidence type="ECO:0008006" key="3">
    <source>
        <dbReference type="Google" id="ProtNLM"/>
    </source>
</evidence>
<dbReference type="EMBL" id="JAIVGD010000019">
    <property type="protein sequence ID" value="KAH0749942.1"/>
    <property type="molecule type" value="Genomic_DNA"/>
</dbReference>
<dbReference type="PANTHER" id="PTHR11440">
    <property type="entry name" value="LECITHIN-CHOLESTEROL ACYLTRANSFERASE-RELATED"/>
    <property type="match status" value="1"/>
</dbReference>
<organism evidence="1 2">
    <name type="scientific">Solanum tuberosum</name>
    <name type="common">Potato</name>
    <dbReference type="NCBI Taxonomy" id="4113"/>
    <lineage>
        <taxon>Eukaryota</taxon>
        <taxon>Viridiplantae</taxon>
        <taxon>Streptophyta</taxon>
        <taxon>Embryophyta</taxon>
        <taxon>Tracheophyta</taxon>
        <taxon>Spermatophyta</taxon>
        <taxon>Magnoliopsida</taxon>
        <taxon>eudicotyledons</taxon>
        <taxon>Gunneridae</taxon>
        <taxon>Pentapetalae</taxon>
        <taxon>asterids</taxon>
        <taxon>lamiids</taxon>
        <taxon>Solanales</taxon>
        <taxon>Solanaceae</taxon>
        <taxon>Solanoideae</taxon>
        <taxon>Solaneae</taxon>
        <taxon>Solanum</taxon>
    </lineage>
</organism>
<reference evidence="1 2" key="1">
    <citation type="journal article" date="2021" name="bioRxiv">
        <title>Chromosome-scale and haplotype-resolved genome assembly of a tetraploid potato cultivar.</title>
        <authorList>
            <person name="Sun H."/>
            <person name="Jiao W.-B."/>
            <person name="Krause K."/>
            <person name="Campoy J.A."/>
            <person name="Goel M."/>
            <person name="Folz-Donahue K."/>
            <person name="Kukat C."/>
            <person name="Huettel B."/>
            <person name="Schneeberger K."/>
        </authorList>
    </citation>
    <scope>NUCLEOTIDE SEQUENCE [LARGE SCALE GENOMIC DNA]</scope>
    <source>
        <strain evidence="1">SolTubOtavaFocal</strain>
        <tissue evidence="1">Leaves</tissue>
    </source>
</reference>
<keyword evidence="2" id="KW-1185">Reference proteome</keyword>
<protein>
    <recommendedName>
        <fullName evidence="3">Phospholipid:diacylglycerol acyltransferase 2</fullName>
    </recommendedName>
</protein>
<evidence type="ECO:0000313" key="2">
    <source>
        <dbReference type="Proteomes" id="UP000826656"/>
    </source>
</evidence>
<dbReference type="SUPFAM" id="SSF53474">
    <property type="entry name" value="alpha/beta-Hydrolases"/>
    <property type="match status" value="1"/>
</dbReference>
<dbReference type="Gene3D" id="3.40.50.1820">
    <property type="entry name" value="alpha/beta hydrolase"/>
    <property type="match status" value="1"/>
</dbReference>
<dbReference type="InterPro" id="IPR003386">
    <property type="entry name" value="LACT/PDAT_acylTrfase"/>
</dbReference>